<gene>
    <name evidence="2" type="ORF">PLOB_00000502</name>
</gene>
<keyword evidence="3" id="KW-1185">Reference proteome</keyword>
<feature type="compositionally biased region" description="Basic and acidic residues" evidence="1">
    <location>
        <begin position="109"/>
        <end position="127"/>
    </location>
</feature>
<proteinExistence type="predicted"/>
<name>A0ABN8MQN3_9CNID</name>
<accession>A0ABN8MQN3</accession>
<comment type="caution">
    <text evidence="2">The sequence shown here is derived from an EMBL/GenBank/DDBJ whole genome shotgun (WGS) entry which is preliminary data.</text>
</comment>
<evidence type="ECO:0000313" key="3">
    <source>
        <dbReference type="Proteomes" id="UP001159405"/>
    </source>
</evidence>
<dbReference type="EMBL" id="CALNXK010000001">
    <property type="protein sequence ID" value="CAH3032436.1"/>
    <property type="molecule type" value="Genomic_DNA"/>
</dbReference>
<reference evidence="2 3" key="1">
    <citation type="submission" date="2022-05" db="EMBL/GenBank/DDBJ databases">
        <authorList>
            <consortium name="Genoscope - CEA"/>
            <person name="William W."/>
        </authorList>
    </citation>
    <scope>NUCLEOTIDE SEQUENCE [LARGE SCALE GENOMIC DNA]</scope>
</reference>
<protein>
    <submittedName>
        <fullName evidence="2">Uncharacterized protein</fullName>
    </submittedName>
</protein>
<organism evidence="2 3">
    <name type="scientific">Porites lobata</name>
    <dbReference type="NCBI Taxonomy" id="104759"/>
    <lineage>
        <taxon>Eukaryota</taxon>
        <taxon>Metazoa</taxon>
        <taxon>Cnidaria</taxon>
        <taxon>Anthozoa</taxon>
        <taxon>Hexacorallia</taxon>
        <taxon>Scleractinia</taxon>
        <taxon>Fungiina</taxon>
        <taxon>Poritidae</taxon>
        <taxon>Porites</taxon>
    </lineage>
</organism>
<sequence length="432" mass="48817">MLPSLWNQSGHFSVLQRLLGSNGNMQISTNKKLSPETRKAQQRVLDSMLDPCSVEGMAAMTVQEPCRSSCFANLQKLRAELSNESAVAATNNFGKTNKIINVRPTETVTEQRKDNINPPEQEKDSRPLKSLHWKALTRSTTEYKKQHKCEGNSWTCEKCRRVNEIKKATERFEAKRAAKQILQENRSNIKVREDAESDEAVDREQKIKREERFCRISAPNARTVAQRSKTAPVEGVSFFPAGGSLKWAQPVLSEMPKGVLTGRPIDNDNHTETMVDEDIKLERDEPGAPSCIAELKFSREYLNDEPDFESEKIESWELAPRSRTNVVFIPPCWSEEMYEVSGPLEPRIRIIDTSDGDNDPFSNATEGRGIASLRKLLAGKSQATEVLQLRTTGDKESWSDVVITLKHLDETDTVKFECDSEEKTHSEENALC</sequence>
<dbReference type="Proteomes" id="UP001159405">
    <property type="component" value="Unassembled WGS sequence"/>
</dbReference>
<feature type="region of interest" description="Disordered" evidence="1">
    <location>
        <begin position="107"/>
        <end position="127"/>
    </location>
</feature>
<evidence type="ECO:0000256" key="1">
    <source>
        <dbReference type="SAM" id="MobiDB-lite"/>
    </source>
</evidence>
<evidence type="ECO:0000313" key="2">
    <source>
        <dbReference type="EMBL" id="CAH3032436.1"/>
    </source>
</evidence>